<feature type="region of interest" description="Disordered" evidence="1">
    <location>
        <begin position="427"/>
        <end position="453"/>
    </location>
</feature>
<evidence type="ECO:0000256" key="1">
    <source>
        <dbReference type="SAM" id="MobiDB-lite"/>
    </source>
</evidence>
<evidence type="ECO:0000313" key="3">
    <source>
        <dbReference type="Proteomes" id="UP000327157"/>
    </source>
</evidence>
<dbReference type="AlphaFoldDB" id="A0A5N5HSI9"/>
<accession>A0A5N5HSI9</accession>
<dbReference type="Proteomes" id="UP000327157">
    <property type="component" value="Chromosome 8"/>
</dbReference>
<reference evidence="3" key="2">
    <citation type="submission" date="2019-10" db="EMBL/GenBank/DDBJ databases">
        <title>A de novo genome assembly of a pear dwarfing rootstock.</title>
        <authorList>
            <person name="Wang F."/>
            <person name="Wang J."/>
            <person name="Li S."/>
            <person name="Zhang Y."/>
            <person name="Fang M."/>
            <person name="Ma L."/>
            <person name="Zhao Y."/>
            <person name="Jiang S."/>
        </authorList>
    </citation>
    <scope>NUCLEOTIDE SEQUENCE [LARGE SCALE GENOMIC DNA]</scope>
</reference>
<dbReference type="PANTHER" id="PTHR34194:SF2">
    <property type="entry name" value="F14J8.16 PROTEIN"/>
    <property type="match status" value="1"/>
</dbReference>
<name>A0A5N5HSI9_9ROSA</name>
<evidence type="ECO:0000313" key="2">
    <source>
        <dbReference type="EMBL" id="KAB2629221.1"/>
    </source>
</evidence>
<proteinExistence type="predicted"/>
<gene>
    <name evidence="2" type="ORF">D8674_034016</name>
</gene>
<reference evidence="2 3" key="1">
    <citation type="submission" date="2019-09" db="EMBL/GenBank/DDBJ databases">
        <authorList>
            <person name="Ou C."/>
        </authorList>
    </citation>
    <scope>NUCLEOTIDE SEQUENCE [LARGE SCALE GENOMIC DNA]</scope>
    <source>
        <strain evidence="2">S2</strain>
        <tissue evidence="2">Leaf</tissue>
    </source>
</reference>
<keyword evidence="3" id="KW-1185">Reference proteome</keyword>
<sequence length="688" mass="77382">MAPTKLVRKLNSLKKDFEDGMGSVRCRKREHVTKRIFQPNSCGNATKKRRKCSIQVEGLVRDEDYETFLIFLADHGSDVAYIDNKWVDERNDRSDVNVIKYDDGNENGMCVGDVGVNVNGMSADDVDVNANGMSADDVDVNANGMSSDDDEVNANCISVDDGDLNVNGRSVDDGNDSFEVRSLDAGLAGDGDEDPDYKIHLAKLTKGVKSCINNRSVDDDDDVHINGRYADDGDDNVHFMSLDDGIDDEDPQYKIFMENLRQDGKSYVLEVVGDNGKSELIKYEEEDEILDGTDFDSPETLKKSQVKEKPDIQKTLRRGTKREQIHCLKNSALPVNREVTESPRTVRYDMRKENRAIVEDSVPKKKSLVVKKNVKVVDLGPVFNRTDGRFNKLPSLRVPYTPENFKYSPMKKKTEHRKTPSFVITGNERSSIKKKKKNVDKKAANGSTGEHTIKTPPVEAVQFTKQGCANEKVAKGSTKESPLKRSCVEGLRFAKQVCNCGLEDEDYIKVLSCLQFVDEKMLYSPPNGRTVILGNDGQSSPDVETKVEPSDKNFTSFAAVDADSGRCVKSRDASHSQFRNGLMKILNRPYDYEEYRRLLKEATHRKPLGYDRNLCNGTCPIEEELGPSYLKQHIVLKRKIKAARGDRPRVLNLLRGFFYWLKNVAQDESFCPWNDSSCLKVLPPSDKT</sequence>
<organism evidence="2 3">
    <name type="scientific">Pyrus ussuriensis x Pyrus communis</name>
    <dbReference type="NCBI Taxonomy" id="2448454"/>
    <lineage>
        <taxon>Eukaryota</taxon>
        <taxon>Viridiplantae</taxon>
        <taxon>Streptophyta</taxon>
        <taxon>Embryophyta</taxon>
        <taxon>Tracheophyta</taxon>
        <taxon>Spermatophyta</taxon>
        <taxon>Magnoliopsida</taxon>
        <taxon>eudicotyledons</taxon>
        <taxon>Gunneridae</taxon>
        <taxon>Pentapetalae</taxon>
        <taxon>rosids</taxon>
        <taxon>fabids</taxon>
        <taxon>Rosales</taxon>
        <taxon>Rosaceae</taxon>
        <taxon>Amygdaloideae</taxon>
        <taxon>Maleae</taxon>
        <taxon>Pyrus</taxon>
    </lineage>
</organism>
<dbReference type="EMBL" id="SMOL01000148">
    <property type="protein sequence ID" value="KAB2629221.1"/>
    <property type="molecule type" value="Genomic_DNA"/>
</dbReference>
<dbReference type="PANTHER" id="PTHR34194">
    <property type="entry name" value="F14J8.16 PROTEIN"/>
    <property type="match status" value="1"/>
</dbReference>
<protein>
    <submittedName>
        <fullName evidence="2">Uncharacterized protein</fullName>
    </submittedName>
</protein>
<dbReference type="OrthoDB" id="298344at2759"/>
<comment type="caution">
    <text evidence="2">The sequence shown here is derived from an EMBL/GenBank/DDBJ whole genome shotgun (WGS) entry which is preliminary data.</text>
</comment>
<reference evidence="2 3" key="3">
    <citation type="submission" date="2019-11" db="EMBL/GenBank/DDBJ databases">
        <title>A de novo genome assembly of a pear dwarfing rootstock.</title>
        <authorList>
            <person name="Wang F."/>
            <person name="Wang J."/>
            <person name="Li S."/>
            <person name="Zhang Y."/>
            <person name="Fang M."/>
            <person name="Ma L."/>
            <person name="Zhao Y."/>
            <person name="Jiang S."/>
        </authorList>
    </citation>
    <scope>NUCLEOTIDE SEQUENCE [LARGE SCALE GENOMIC DNA]</scope>
    <source>
        <strain evidence="2">S2</strain>
        <tissue evidence="2">Leaf</tissue>
    </source>
</reference>